<dbReference type="InterPro" id="IPR016035">
    <property type="entry name" value="Acyl_Trfase/lysoPLipase"/>
</dbReference>
<dbReference type="Gene3D" id="3.40.1090.10">
    <property type="entry name" value="Cytosolic phospholipase A2 catalytic domain"/>
    <property type="match status" value="1"/>
</dbReference>
<dbReference type="EMBL" id="LNRQ01000005">
    <property type="protein sequence ID" value="KZM94576.1"/>
    <property type="molecule type" value="Genomic_DNA"/>
</dbReference>
<reference evidence="1" key="1">
    <citation type="journal article" date="2016" name="Nat. Genet.">
        <title>A high-quality carrot genome assembly provides new insights into carotenoid accumulation and asterid genome evolution.</title>
        <authorList>
            <person name="Iorizzo M."/>
            <person name="Ellison S."/>
            <person name="Senalik D."/>
            <person name="Zeng P."/>
            <person name="Satapoomin P."/>
            <person name="Huang J."/>
            <person name="Bowman M."/>
            <person name="Iovene M."/>
            <person name="Sanseverino W."/>
            <person name="Cavagnaro P."/>
            <person name="Yildiz M."/>
            <person name="Macko-Podgorni A."/>
            <person name="Moranska E."/>
            <person name="Grzebelus E."/>
            <person name="Grzebelus D."/>
            <person name="Ashrafi H."/>
            <person name="Zheng Z."/>
            <person name="Cheng S."/>
            <person name="Spooner D."/>
            <person name="Van Deynze A."/>
            <person name="Simon P."/>
        </authorList>
    </citation>
    <scope>NUCLEOTIDE SEQUENCE [LARGE SCALE GENOMIC DNA]</scope>
    <source>
        <tissue evidence="1">Leaf</tissue>
    </source>
</reference>
<comment type="caution">
    <text evidence="1">The sequence shown here is derived from an EMBL/GenBank/DDBJ whole genome shotgun (WGS) entry which is preliminary data.</text>
</comment>
<name>A0A161XSC5_DAUCS</name>
<dbReference type="PANTHER" id="PTHR32176">
    <property type="entry name" value="XYLOSE ISOMERASE"/>
    <property type="match status" value="1"/>
</dbReference>
<gene>
    <name evidence="1" type="ORF">DCAR_017819</name>
</gene>
<dbReference type="SUPFAM" id="SSF52151">
    <property type="entry name" value="FabD/lysophospholipase-like"/>
    <property type="match status" value="1"/>
</dbReference>
<evidence type="ECO:0000313" key="1">
    <source>
        <dbReference type="EMBL" id="KZM94576.1"/>
    </source>
</evidence>
<sequence length="113" mass="12296">MTDMSDDCNMKFVKFFVVQAKIETSKNALLADVCVATSAAPTFLPAQYFETKHEDGKTRSFNLIDWGGGVAARNITDDNHTGNTTSVDVATTTSMEALADMGSKLLEKFVGEY</sequence>
<protein>
    <submittedName>
        <fullName evidence="1">Uncharacterized protein</fullName>
    </submittedName>
</protein>
<organism evidence="1">
    <name type="scientific">Daucus carota subsp. sativus</name>
    <name type="common">Carrot</name>
    <dbReference type="NCBI Taxonomy" id="79200"/>
    <lineage>
        <taxon>Eukaryota</taxon>
        <taxon>Viridiplantae</taxon>
        <taxon>Streptophyta</taxon>
        <taxon>Embryophyta</taxon>
        <taxon>Tracheophyta</taxon>
        <taxon>Spermatophyta</taxon>
        <taxon>Magnoliopsida</taxon>
        <taxon>eudicotyledons</taxon>
        <taxon>Gunneridae</taxon>
        <taxon>Pentapetalae</taxon>
        <taxon>asterids</taxon>
        <taxon>campanulids</taxon>
        <taxon>Apiales</taxon>
        <taxon>Apiaceae</taxon>
        <taxon>Apioideae</taxon>
        <taxon>Scandiceae</taxon>
        <taxon>Daucinae</taxon>
        <taxon>Daucus</taxon>
        <taxon>Daucus sect. Daucus</taxon>
    </lineage>
</organism>
<accession>A0A161XSC5</accession>
<dbReference type="AlphaFoldDB" id="A0A161XSC5"/>
<proteinExistence type="predicted"/>
<dbReference type="STRING" id="79200.A0A161XSC5"/>
<dbReference type="PANTHER" id="PTHR32176:SF120">
    <property type="entry name" value="PATATIN"/>
    <property type="match status" value="1"/>
</dbReference>
<dbReference type="Gramene" id="KZM94576">
    <property type="protein sequence ID" value="KZM94576"/>
    <property type="gene ID" value="DCAR_017819"/>
</dbReference>
<dbReference type="GO" id="GO:0047372">
    <property type="term" value="F:monoacylglycerol lipase activity"/>
    <property type="evidence" value="ECO:0007669"/>
    <property type="project" value="TreeGrafter"/>
</dbReference>
<dbReference type="GO" id="GO:0004620">
    <property type="term" value="F:phospholipase activity"/>
    <property type="evidence" value="ECO:0007669"/>
    <property type="project" value="TreeGrafter"/>
</dbReference>